<dbReference type="AlphaFoldDB" id="A0AAV3YFR3"/>
<comment type="caution">
    <text evidence="2">The sequence shown here is derived from an EMBL/GenBank/DDBJ whole genome shotgun (WGS) entry which is preliminary data.</text>
</comment>
<feature type="signal peptide" evidence="1">
    <location>
        <begin position="1"/>
        <end position="15"/>
    </location>
</feature>
<dbReference type="EMBL" id="BLXT01000945">
    <property type="protein sequence ID" value="GFN81823.1"/>
    <property type="molecule type" value="Genomic_DNA"/>
</dbReference>
<keyword evidence="1" id="KW-0732">Signal</keyword>
<evidence type="ECO:0000256" key="1">
    <source>
        <dbReference type="SAM" id="SignalP"/>
    </source>
</evidence>
<proteinExistence type="predicted"/>
<keyword evidence="3" id="KW-1185">Reference proteome</keyword>
<sequence>MAVVMMLLTTQILLCSTPGSRLNSKDGAGTAFVTASTSPFQTHSESHTTAQRSTILINSQSLSNCQEDLKTFNSTLNSSYLDQWSEKVATSLYAFNGSINNLISLSQVKTPKNTSEEFENETKDLRAIELSTWPRVRLVKDSPSGMISEQNATPILKKKAI</sequence>
<reference evidence="2 3" key="1">
    <citation type="journal article" date="2021" name="Elife">
        <title>Chloroplast acquisition without the gene transfer in kleptoplastic sea slugs, Plakobranchus ocellatus.</title>
        <authorList>
            <person name="Maeda T."/>
            <person name="Takahashi S."/>
            <person name="Yoshida T."/>
            <person name="Shimamura S."/>
            <person name="Takaki Y."/>
            <person name="Nagai Y."/>
            <person name="Toyoda A."/>
            <person name="Suzuki Y."/>
            <person name="Arimoto A."/>
            <person name="Ishii H."/>
            <person name="Satoh N."/>
            <person name="Nishiyama T."/>
            <person name="Hasebe M."/>
            <person name="Maruyama T."/>
            <person name="Minagawa J."/>
            <person name="Obokata J."/>
            <person name="Shigenobu S."/>
        </authorList>
    </citation>
    <scope>NUCLEOTIDE SEQUENCE [LARGE SCALE GENOMIC DNA]</scope>
</reference>
<organism evidence="2 3">
    <name type="scientific">Plakobranchus ocellatus</name>
    <dbReference type="NCBI Taxonomy" id="259542"/>
    <lineage>
        <taxon>Eukaryota</taxon>
        <taxon>Metazoa</taxon>
        <taxon>Spiralia</taxon>
        <taxon>Lophotrochozoa</taxon>
        <taxon>Mollusca</taxon>
        <taxon>Gastropoda</taxon>
        <taxon>Heterobranchia</taxon>
        <taxon>Euthyneura</taxon>
        <taxon>Panpulmonata</taxon>
        <taxon>Sacoglossa</taxon>
        <taxon>Placobranchoidea</taxon>
        <taxon>Plakobranchidae</taxon>
        <taxon>Plakobranchus</taxon>
    </lineage>
</organism>
<accession>A0AAV3YFR3</accession>
<name>A0AAV3YFR3_9GAST</name>
<feature type="chain" id="PRO_5043988395" evidence="1">
    <location>
        <begin position="16"/>
        <end position="161"/>
    </location>
</feature>
<dbReference type="Proteomes" id="UP000735302">
    <property type="component" value="Unassembled WGS sequence"/>
</dbReference>
<evidence type="ECO:0000313" key="3">
    <source>
        <dbReference type="Proteomes" id="UP000735302"/>
    </source>
</evidence>
<gene>
    <name evidence="2" type="ORF">PoB_000832900</name>
</gene>
<protein>
    <submittedName>
        <fullName evidence="2">Uncharacterized protein</fullName>
    </submittedName>
</protein>
<evidence type="ECO:0000313" key="2">
    <source>
        <dbReference type="EMBL" id="GFN81823.1"/>
    </source>
</evidence>